<evidence type="ECO:0000256" key="1">
    <source>
        <dbReference type="SAM" id="MobiDB-lite"/>
    </source>
</evidence>
<name>A0A517T901_9PLAN</name>
<accession>A0A517T901</accession>
<dbReference type="OrthoDB" id="228501at2"/>
<feature type="region of interest" description="Disordered" evidence="1">
    <location>
        <begin position="89"/>
        <end position="119"/>
    </location>
</feature>
<gene>
    <name evidence="2" type="ORF">V22_20860</name>
</gene>
<organism evidence="2 3">
    <name type="scientific">Calycomorphotria hydatis</name>
    <dbReference type="NCBI Taxonomy" id="2528027"/>
    <lineage>
        <taxon>Bacteria</taxon>
        <taxon>Pseudomonadati</taxon>
        <taxon>Planctomycetota</taxon>
        <taxon>Planctomycetia</taxon>
        <taxon>Planctomycetales</taxon>
        <taxon>Planctomycetaceae</taxon>
        <taxon>Calycomorphotria</taxon>
    </lineage>
</organism>
<keyword evidence="3" id="KW-1185">Reference proteome</keyword>
<dbReference type="EMBL" id="CP036316">
    <property type="protein sequence ID" value="QDT64843.1"/>
    <property type="molecule type" value="Genomic_DNA"/>
</dbReference>
<feature type="compositionally biased region" description="Basic and acidic residues" evidence="1">
    <location>
        <begin position="106"/>
        <end position="119"/>
    </location>
</feature>
<dbReference type="Proteomes" id="UP000319976">
    <property type="component" value="Chromosome"/>
</dbReference>
<sequence>MPNANTPLTRLHNMKMQLWGTVATIALISGFSTSFAGENSFAREPLEAPRPLKIVSLPKTISVAKFLAIAPVEAPRPVIKAEDTQLAEATTVTKSDDVPESLPSSGEKKPATEMPNSREARATVSSFEVAEPKVDPFTKNLNDAIDITSRRILSADTHTPWQIGHGVLALRHDYEVRVNGEKVNAIDWISHNPTYDGEPWFYLTRYGARTHPFSVPYAFEGHPNQFLAFLALSKLPKDHKFYISGRTVTLQDFINNAKMSIDEREETTWTLWFFAYYVDLDDRWFSAQRKAWNIERMVQVEMREPVTKKACGGNHSLFAIASARNAYLQKGQRLYGTWLQAHYYLNRHIELARRLQNNDGTFSSNYYKGRGFTRDPSKRVSTSGHTLEFLMMAVPEEQLQQEWIRNAVSAVSKDLLEHKYTPLEVGGMYHALHSLIIYRERTQNKSAAPNERLPLARRNSR</sequence>
<evidence type="ECO:0000313" key="2">
    <source>
        <dbReference type="EMBL" id="QDT64843.1"/>
    </source>
</evidence>
<evidence type="ECO:0000313" key="3">
    <source>
        <dbReference type="Proteomes" id="UP000319976"/>
    </source>
</evidence>
<dbReference type="KEGG" id="chya:V22_20860"/>
<dbReference type="AlphaFoldDB" id="A0A517T901"/>
<reference evidence="2 3" key="1">
    <citation type="submission" date="2019-02" db="EMBL/GenBank/DDBJ databases">
        <title>Deep-cultivation of Planctomycetes and their phenomic and genomic characterization uncovers novel biology.</title>
        <authorList>
            <person name="Wiegand S."/>
            <person name="Jogler M."/>
            <person name="Boedeker C."/>
            <person name="Pinto D."/>
            <person name="Vollmers J."/>
            <person name="Rivas-Marin E."/>
            <person name="Kohn T."/>
            <person name="Peeters S.H."/>
            <person name="Heuer A."/>
            <person name="Rast P."/>
            <person name="Oberbeckmann S."/>
            <person name="Bunk B."/>
            <person name="Jeske O."/>
            <person name="Meyerdierks A."/>
            <person name="Storesund J.E."/>
            <person name="Kallscheuer N."/>
            <person name="Luecker S."/>
            <person name="Lage O.M."/>
            <person name="Pohl T."/>
            <person name="Merkel B.J."/>
            <person name="Hornburger P."/>
            <person name="Mueller R.-W."/>
            <person name="Bruemmer F."/>
            <person name="Labrenz M."/>
            <person name="Spormann A.M."/>
            <person name="Op den Camp H."/>
            <person name="Overmann J."/>
            <person name="Amann R."/>
            <person name="Jetten M.S.M."/>
            <person name="Mascher T."/>
            <person name="Medema M.H."/>
            <person name="Devos D.P."/>
            <person name="Kaster A.-K."/>
            <person name="Ovreas L."/>
            <person name="Rohde M."/>
            <person name="Galperin M.Y."/>
            <person name="Jogler C."/>
        </authorList>
    </citation>
    <scope>NUCLEOTIDE SEQUENCE [LARGE SCALE GENOMIC DNA]</scope>
    <source>
        <strain evidence="2 3">V22</strain>
    </source>
</reference>
<dbReference type="RefSeq" id="WP_145262341.1">
    <property type="nucleotide sequence ID" value="NZ_CP036316.1"/>
</dbReference>
<proteinExistence type="predicted"/>
<protein>
    <submittedName>
        <fullName evidence="2">Uncharacterized protein</fullName>
    </submittedName>
</protein>